<organism evidence="3 4">
    <name type="scientific">Litorimonas taeanensis</name>
    <dbReference type="NCBI Taxonomy" id="568099"/>
    <lineage>
        <taxon>Bacteria</taxon>
        <taxon>Pseudomonadati</taxon>
        <taxon>Pseudomonadota</taxon>
        <taxon>Alphaproteobacteria</taxon>
        <taxon>Maricaulales</taxon>
        <taxon>Robiginitomaculaceae</taxon>
    </lineage>
</organism>
<dbReference type="Gene3D" id="3.30.70.1060">
    <property type="entry name" value="Dimeric alpha+beta barrel"/>
    <property type="match status" value="1"/>
</dbReference>
<evidence type="ECO:0000256" key="1">
    <source>
        <dbReference type="ARBA" id="ARBA00007689"/>
    </source>
</evidence>
<evidence type="ECO:0000313" key="3">
    <source>
        <dbReference type="EMBL" id="RKQ70793.1"/>
    </source>
</evidence>
<accession>A0A420WIH7</accession>
<gene>
    <name evidence="3" type="ORF">DES40_0093</name>
</gene>
<dbReference type="RefSeq" id="WP_121098619.1">
    <property type="nucleotide sequence ID" value="NZ_RBII01000001.1"/>
</dbReference>
<comment type="caution">
    <text evidence="3">The sequence shown here is derived from an EMBL/GenBank/DDBJ whole genome shotgun (WGS) entry which is preliminary data.</text>
</comment>
<dbReference type="InterPro" id="IPR051807">
    <property type="entry name" value="Sec-metab_biosynth-assoc"/>
</dbReference>
<dbReference type="PANTHER" id="PTHR33606">
    <property type="entry name" value="PROTEIN YCII"/>
    <property type="match status" value="1"/>
</dbReference>
<dbReference type="AlphaFoldDB" id="A0A420WIH7"/>
<dbReference type="EMBL" id="RBII01000001">
    <property type="protein sequence ID" value="RKQ70793.1"/>
    <property type="molecule type" value="Genomic_DNA"/>
</dbReference>
<dbReference type="Proteomes" id="UP000282211">
    <property type="component" value="Unassembled WGS sequence"/>
</dbReference>
<proteinExistence type="inferred from homology"/>
<feature type="domain" description="YCII-related" evidence="2">
    <location>
        <begin position="3"/>
        <end position="83"/>
    </location>
</feature>
<keyword evidence="4" id="KW-1185">Reference proteome</keyword>
<dbReference type="InParanoid" id="A0A420WIH7"/>
<dbReference type="SUPFAM" id="SSF54909">
    <property type="entry name" value="Dimeric alpha+beta barrel"/>
    <property type="match status" value="1"/>
</dbReference>
<reference evidence="3 4" key="1">
    <citation type="submission" date="2018-10" db="EMBL/GenBank/DDBJ databases">
        <title>Genomic Encyclopedia of Type Strains, Phase IV (KMG-IV): sequencing the most valuable type-strain genomes for metagenomic binning, comparative biology and taxonomic classification.</title>
        <authorList>
            <person name="Goeker M."/>
        </authorList>
    </citation>
    <scope>NUCLEOTIDE SEQUENCE [LARGE SCALE GENOMIC DNA]</scope>
    <source>
        <strain evidence="3 4">DSM 22008</strain>
    </source>
</reference>
<dbReference type="Pfam" id="PF03795">
    <property type="entry name" value="YCII"/>
    <property type="match status" value="1"/>
</dbReference>
<dbReference type="PANTHER" id="PTHR33606:SF3">
    <property type="entry name" value="PROTEIN YCII"/>
    <property type="match status" value="1"/>
</dbReference>
<evidence type="ECO:0000313" key="4">
    <source>
        <dbReference type="Proteomes" id="UP000282211"/>
    </source>
</evidence>
<dbReference type="OrthoDB" id="2293521at2"/>
<sequence length="99" mass="11185">MTYFLIHTADKADSLAIRQSNREAHLTWLKSHPEVTLHIAGPWLDDEGIMRGSLLIVEAESKDIVTHWLETDPYRQAGLTDKTTLQPYNWAVGAPKKSS</sequence>
<dbReference type="InterPro" id="IPR011008">
    <property type="entry name" value="Dimeric_a/b-barrel"/>
</dbReference>
<dbReference type="InterPro" id="IPR005545">
    <property type="entry name" value="YCII"/>
</dbReference>
<evidence type="ECO:0000259" key="2">
    <source>
        <dbReference type="Pfam" id="PF03795"/>
    </source>
</evidence>
<name>A0A420WIH7_9PROT</name>
<dbReference type="FunCoup" id="A0A420WIH7">
    <property type="interactions" value="45"/>
</dbReference>
<comment type="similarity">
    <text evidence="1">Belongs to the YciI family.</text>
</comment>
<protein>
    <recommendedName>
        <fullName evidence="2">YCII-related domain-containing protein</fullName>
    </recommendedName>
</protein>